<dbReference type="GO" id="GO:0004497">
    <property type="term" value="F:monooxygenase activity"/>
    <property type="evidence" value="ECO:0007669"/>
    <property type="project" value="UniProtKB-ARBA"/>
</dbReference>
<dbReference type="PATRIC" id="fig|157733.3.peg.930"/>
<dbReference type="GO" id="GO:0051537">
    <property type="term" value="F:2 iron, 2 sulfur cluster binding"/>
    <property type="evidence" value="ECO:0007669"/>
    <property type="project" value="UniProtKB-KW"/>
</dbReference>
<sequence length="511" mass="56979">MTPSKEWPDAPEPVWQVNKKRTSHPPLKENIETDVVIVGGGITGITSAYLLANEGIRVVLLEANQILNGTTGHTTAKITAQHDLIYDEFLNHFGKEKAKQYYQANTEAMQYIKQTVEKNSISCTFSEEDAYLYATTPEYARKLTSEMRAYQQLGIEGEFVNSMPIDISIKAGIVMKNQAQFDPVAYLTPLVEAFLEKGGQLYEQTVAIDVQKGTKPVVVTKNGSTVTCKHVLACSHFPFYDGNALYFTRMYAEASYVVAASTKKKFPEGMYLSAEDPKRSLRSHTFNGEKLVLFGGESHKTGQGNRLSDHYKALKFFGEETLGIEKVAYRWSAEDFYTLDKLPYIGPVTKGQENVLIATGFHKWGMTNGTAAALLFRDYVLANDNPYMDLFIPSRFYADPSMKTFLVQNADVAGHFVKGKLSIPKKKLSELKDDEGAVVRVNGKRAGAYKDSEGCIHLVDTTCTHLYCEVEWNDGDRTWDCPCHGSRFGYDGKVVEGPADKPLANLSDELE</sequence>
<keyword evidence="2" id="KW-0479">Metal-binding</keyword>
<keyword evidence="3" id="KW-0408">Iron</keyword>
<name>A0A0J6CLF7_9BACL</name>
<dbReference type="Proteomes" id="UP000035996">
    <property type="component" value="Unassembled WGS sequence"/>
</dbReference>
<dbReference type="InterPro" id="IPR036188">
    <property type="entry name" value="FAD/NAD-bd_sf"/>
</dbReference>
<dbReference type="EMBL" id="LELK01000004">
    <property type="protein sequence ID" value="KMM37066.1"/>
    <property type="molecule type" value="Genomic_DNA"/>
</dbReference>
<dbReference type="SUPFAM" id="SSF51905">
    <property type="entry name" value="FAD/NAD(P)-binding domain"/>
    <property type="match status" value="1"/>
</dbReference>
<dbReference type="InterPro" id="IPR036922">
    <property type="entry name" value="Rieske_2Fe-2S_sf"/>
</dbReference>
<dbReference type="InterPro" id="IPR005805">
    <property type="entry name" value="Rieske_Fe-S_prot_C"/>
</dbReference>
<dbReference type="Gene3D" id="2.102.10.10">
    <property type="entry name" value="Rieske [2Fe-2S] iron-sulphur domain"/>
    <property type="match status" value="1"/>
</dbReference>
<dbReference type="InterPro" id="IPR038010">
    <property type="entry name" value="YhfW_C"/>
</dbReference>
<dbReference type="Gene3D" id="3.30.9.10">
    <property type="entry name" value="D-Amino Acid Oxidase, subunit A, domain 2"/>
    <property type="match status" value="1"/>
</dbReference>
<dbReference type="GO" id="GO:0016020">
    <property type="term" value="C:membrane"/>
    <property type="evidence" value="ECO:0007669"/>
    <property type="project" value="InterPro"/>
</dbReference>
<accession>A0A0J6CLF7</accession>
<dbReference type="Pfam" id="PF01266">
    <property type="entry name" value="DAO"/>
    <property type="match status" value="1"/>
</dbReference>
<evidence type="ECO:0000256" key="2">
    <source>
        <dbReference type="ARBA" id="ARBA00022723"/>
    </source>
</evidence>
<dbReference type="SUPFAM" id="SSF50022">
    <property type="entry name" value="ISP domain"/>
    <property type="match status" value="1"/>
</dbReference>
<evidence type="ECO:0000256" key="4">
    <source>
        <dbReference type="ARBA" id="ARBA00023014"/>
    </source>
</evidence>
<gene>
    <name evidence="7" type="ORF">AB986_14335</name>
</gene>
<dbReference type="GO" id="GO:0016705">
    <property type="term" value="F:oxidoreductase activity, acting on paired donors, with incorporation or reduction of molecular oxygen"/>
    <property type="evidence" value="ECO:0007669"/>
    <property type="project" value="UniProtKB-ARBA"/>
</dbReference>
<dbReference type="GO" id="GO:0005737">
    <property type="term" value="C:cytoplasm"/>
    <property type="evidence" value="ECO:0007669"/>
    <property type="project" value="TreeGrafter"/>
</dbReference>
<dbReference type="PRINTS" id="PR00162">
    <property type="entry name" value="RIESKE"/>
</dbReference>
<dbReference type="AlphaFoldDB" id="A0A0J6CLF7"/>
<keyword evidence="8" id="KW-1185">Reference proteome</keyword>
<reference evidence="7" key="1">
    <citation type="submission" date="2015-06" db="EMBL/GenBank/DDBJ databases">
        <authorList>
            <person name="Liu B."/>
            <person name="Wang J."/>
            <person name="Zhu Y."/>
            <person name="Liu G."/>
            <person name="Chen Q."/>
            <person name="Zheng C."/>
            <person name="Che J."/>
            <person name="Ge C."/>
            <person name="Shi H."/>
            <person name="Pan Z."/>
            <person name="Liu X."/>
        </authorList>
    </citation>
    <scope>NUCLEOTIDE SEQUENCE [LARGE SCALE GENOMIC DNA]</scope>
    <source>
        <strain evidence="7">DSM 16346</strain>
    </source>
</reference>
<protein>
    <submittedName>
        <fullName evidence="7">(2Fe-2S)-binding protein</fullName>
    </submittedName>
</protein>
<dbReference type="InterPro" id="IPR006076">
    <property type="entry name" value="FAD-dep_OxRdtase"/>
</dbReference>
<proteinExistence type="predicted"/>
<evidence type="ECO:0000259" key="6">
    <source>
        <dbReference type="PROSITE" id="PS51296"/>
    </source>
</evidence>
<keyword evidence="4" id="KW-0411">Iron-sulfur</keyword>
<dbReference type="GO" id="GO:0046872">
    <property type="term" value="F:metal ion binding"/>
    <property type="evidence" value="ECO:0007669"/>
    <property type="project" value="UniProtKB-KW"/>
</dbReference>
<comment type="caution">
    <text evidence="7">The sequence shown here is derived from an EMBL/GenBank/DDBJ whole genome shotgun (WGS) entry which is preliminary data.</text>
</comment>
<dbReference type="CDD" id="cd03477">
    <property type="entry name" value="Rieske_YhfW_C"/>
    <property type="match status" value="1"/>
</dbReference>
<organism evidence="7 8">
    <name type="scientific">Guptibacillus hwajinpoensis</name>
    <dbReference type="NCBI Taxonomy" id="208199"/>
    <lineage>
        <taxon>Bacteria</taxon>
        <taxon>Bacillati</taxon>
        <taxon>Bacillota</taxon>
        <taxon>Bacilli</taxon>
        <taxon>Bacillales</taxon>
        <taxon>Guptibacillaceae</taxon>
        <taxon>Guptibacillus</taxon>
    </lineage>
</organism>
<dbReference type="OrthoDB" id="9767869at2"/>
<keyword evidence="5" id="KW-1015">Disulfide bond</keyword>
<evidence type="ECO:0000313" key="8">
    <source>
        <dbReference type="Proteomes" id="UP000035996"/>
    </source>
</evidence>
<dbReference type="PANTHER" id="PTHR13847:SF274">
    <property type="entry name" value="RIESKE 2FE-2S IRON-SULFUR PROTEIN YHFW-RELATED"/>
    <property type="match status" value="1"/>
</dbReference>
<dbReference type="PROSITE" id="PS51296">
    <property type="entry name" value="RIESKE"/>
    <property type="match status" value="1"/>
</dbReference>
<evidence type="ECO:0000256" key="5">
    <source>
        <dbReference type="ARBA" id="ARBA00023157"/>
    </source>
</evidence>
<dbReference type="STRING" id="157733.AB986_14335"/>
<dbReference type="PANTHER" id="PTHR13847">
    <property type="entry name" value="SARCOSINE DEHYDROGENASE-RELATED"/>
    <property type="match status" value="1"/>
</dbReference>
<dbReference type="Gene3D" id="3.50.50.60">
    <property type="entry name" value="FAD/NAD(P)-binding domain"/>
    <property type="match status" value="1"/>
</dbReference>
<feature type="domain" description="Rieske" evidence="6">
    <location>
        <begin position="423"/>
        <end position="511"/>
    </location>
</feature>
<evidence type="ECO:0000256" key="1">
    <source>
        <dbReference type="ARBA" id="ARBA00022714"/>
    </source>
</evidence>
<evidence type="ECO:0000256" key="3">
    <source>
        <dbReference type="ARBA" id="ARBA00023004"/>
    </source>
</evidence>
<evidence type="ECO:0000313" key="7">
    <source>
        <dbReference type="EMBL" id="KMM37066.1"/>
    </source>
</evidence>
<keyword evidence="1" id="KW-0001">2Fe-2S</keyword>
<dbReference type="InterPro" id="IPR017941">
    <property type="entry name" value="Rieske_2Fe-2S"/>
</dbReference>
<dbReference type="Pfam" id="PF00355">
    <property type="entry name" value="Rieske"/>
    <property type="match status" value="1"/>
</dbReference>
<dbReference type="RefSeq" id="WP_048311843.1">
    <property type="nucleotide sequence ID" value="NZ_CP119526.1"/>
</dbReference>
<dbReference type="FunFam" id="2.102.10.10:FF:000014">
    <property type="entry name" value="Oxidoreductase, FAD dependent"/>
    <property type="match status" value="1"/>
</dbReference>